<name>A0A5C5X3C5_9PLAN</name>
<dbReference type="RefSeq" id="WP_146507191.1">
    <property type="nucleotide sequence ID" value="NZ_SIHI01000001.1"/>
</dbReference>
<comment type="caution">
    <text evidence="1">The sequence shown here is derived from an EMBL/GenBank/DDBJ whole genome shotgun (WGS) entry which is preliminary data.</text>
</comment>
<proteinExistence type="predicted"/>
<sequence length="116" mass="12859">MAFEKTRLRIDEDSEDRREFETELSAAVACFDVRRLTRCGGVAADPSLKEIQHVSIENRTLTAIVTINLTDGSPRDCSGSCSQPRVTRKESLSIEIDLDSGRAEWQTIDGVVTSLD</sequence>
<evidence type="ECO:0000313" key="2">
    <source>
        <dbReference type="Proteomes" id="UP000317243"/>
    </source>
</evidence>
<dbReference type="EMBL" id="SIHI01000001">
    <property type="protein sequence ID" value="TWT57350.1"/>
    <property type="molecule type" value="Genomic_DNA"/>
</dbReference>
<dbReference type="Proteomes" id="UP000317243">
    <property type="component" value="Unassembled WGS sequence"/>
</dbReference>
<dbReference type="AlphaFoldDB" id="A0A5C5X3C5"/>
<organism evidence="1 2">
    <name type="scientific">Thalassoglobus neptunius</name>
    <dbReference type="NCBI Taxonomy" id="1938619"/>
    <lineage>
        <taxon>Bacteria</taxon>
        <taxon>Pseudomonadati</taxon>
        <taxon>Planctomycetota</taxon>
        <taxon>Planctomycetia</taxon>
        <taxon>Planctomycetales</taxon>
        <taxon>Planctomycetaceae</taxon>
        <taxon>Thalassoglobus</taxon>
    </lineage>
</organism>
<dbReference type="OrthoDB" id="9883449at2"/>
<evidence type="ECO:0000313" key="1">
    <source>
        <dbReference type="EMBL" id="TWT57350.1"/>
    </source>
</evidence>
<gene>
    <name evidence="1" type="ORF">KOR42_07100</name>
</gene>
<reference evidence="1 2" key="1">
    <citation type="submission" date="2019-02" db="EMBL/GenBank/DDBJ databases">
        <title>Deep-cultivation of Planctomycetes and their phenomic and genomic characterization uncovers novel biology.</title>
        <authorList>
            <person name="Wiegand S."/>
            <person name="Jogler M."/>
            <person name="Boedeker C."/>
            <person name="Pinto D."/>
            <person name="Vollmers J."/>
            <person name="Rivas-Marin E."/>
            <person name="Kohn T."/>
            <person name="Peeters S.H."/>
            <person name="Heuer A."/>
            <person name="Rast P."/>
            <person name="Oberbeckmann S."/>
            <person name="Bunk B."/>
            <person name="Jeske O."/>
            <person name="Meyerdierks A."/>
            <person name="Storesund J.E."/>
            <person name="Kallscheuer N."/>
            <person name="Luecker S."/>
            <person name="Lage O.M."/>
            <person name="Pohl T."/>
            <person name="Merkel B.J."/>
            <person name="Hornburger P."/>
            <person name="Mueller R.-W."/>
            <person name="Bruemmer F."/>
            <person name="Labrenz M."/>
            <person name="Spormann A.M."/>
            <person name="Op Den Camp H."/>
            <person name="Overmann J."/>
            <person name="Amann R."/>
            <person name="Jetten M.S.M."/>
            <person name="Mascher T."/>
            <person name="Medema M.H."/>
            <person name="Devos D.P."/>
            <person name="Kaster A.-K."/>
            <person name="Ovreas L."/>
            <person name="Rohde M."/>
            <person name="Galperin M.Y."/>
            <person name="Jogler C."/>
        </authorList>
    </citation>
    <scope>NUCLEOTIDE SEQUENCE [LARGE SCALE GENOMIC DNA]</scope>
    <source>
        <strain evidence="1 2">KOR42</strain>
    </source>
</reference>
<protein>
    <submittedName>
        <fullName evidence="1">Uncharacterized protein</fullName>
    </submittedName>
</protein>
<keyword evidence="2" id="KW-1185">Reference proteome</keyword>
<accession>A0A5C5X3C5</accession>